<keyword evidence="2" id="KW-1185">Reference proteome</keyword>
<dbReference type="AlphaFoldDB" id="A0A8J6LNE1"/>
<evidence type="ECO:0000313" key="2">
    <source>
        <dbReference type="Proteomes" id="UP000719412"/>
    </source>
</evidence>
<name>A0A8J6LNE1_TENMO</name>
<organism evidence="1 2">
    <name type="scientific">Tenebrio molitor</name>
    <name type="common">Yellow mealworm beetle</name>
    <dbReference type="NCBI Taxonomy" id="7067"/>
    <lineage>
        <taxon>Eukaryota</taxon>
        <taxon>Metazoa</taxon>
        <taxon>Ecdysozoa</taxon>
        <taxon>Arthropoda</taxon>
        <taxon>Hexapoda</taxon>
        <taxon>Insecta</taxon>
        <taxon>Pterygota</taxon>
        <taxon>Neoptera</taxon>
        <taxon>Endopterygota</taxon>
        <taxon>Coleoptera</taxon>
        <taxon>Polyphaga</taxon>
        <taxon>Cucujiformia</taxon>
        <taxon>Tenebrionidae</taxon>
        <taxon>Tenebrio</taxon>
    </lineage>
</organism>
<gene>
    <name evidence="1" type="ORF">GEV33_003695</name>
</gene>
<sequence length="189" mass="21829">MVCEKTSCEKQCRVTETAHNAKLHMKPESLKMATLLWTGATSTEKSAKLTWRNILWKLEASINLDNQTLWKSTNPNFSIGSTTEVNGDRGTGFLEVWKGVPENAFWWKSSTEMQTHYLLLFNRTIIMSDGWRAYHRLDQIANGIYQPRYPHANCGKFLDEGQKKITQAIWYFSPTVSFVPARIFMEKQT</sequence>
<evidence type="ECO:0008006" key="3">
    <source>
        <dbReference type="Google" id="ProtNLM"/>
    </source>
</evidence>
<comment type="caution">
    <text evidence="1">The sequence shown here is derived from an EMBL/GenBank/DDBJ whole genome shotgun (WGS) entry which is preliminary data.</text>
</comment>
<protein>
    <recommendedName>
        <fullName evidence="3">ISXO2-like transposase domain-containing protein</fullName>
    </recommendedName>
</protein>
<proteinExistence type="predicted"/>
<dbReference type="Proteomes" id="UP000719412">
    <property type="component" value="Unassembled WGS sequence"/>
</dbReference>
<accession>A0A8J6LNE1</accession>
<dbReference type="EMBL" id="JABDTM020015603">
    <property type="protein sequence ID" value="KAH0819096.1"/>
    <property type="molecule type" value="Genomic_DNA"/>
</dbReference>
<reference evidence="1" key="1">
    <citation type="journal article" date="2020" name="J Insects Food Feed">
        <title>The yellow mealworm (Tenebrio molitor) genome: a resource for the emerging insects as food and feed industry.</title>
        <authorList>
            <person name="Eriksson T."/>
            <person name="Andere A."/>
            <person name="Kelstrup H."/>
            <person name="Emery V."/>
            <person name="Picard C."/>
        </authorList>
    </citation>
    <scope>NUCLEOTIDE SEQUENCE</scope>
    <source>
        <strain evidence="1">Stoneville</strain>
        <tissue evidence="1">Whole head</tissue>
    </source>
</reference>
<evidence type="ECO:0000313" key="1">
    <source>
        <dbReference type="EMBL" id="KAH0819096.1"/>
    </source>
</evidence>
<reference evidence="1" key="2">
    <citation type="submission" date="2021-08" db="EMBL/GenBank/DDBJ databases">
        <authorList>
            <person name="Eriksson T."/>
        </authorList>
    </citation>
    <scope>NUCLEOTIDE SEQUENCE</scope>
    <source>
        <strain evidence="1">Stoneville</strain>
        <tissue evidence="1">Whole head</tissue>
    </source>
</reference>